<dbReference type="GO" id="GO:0016491">
    <property type="term" value="F:oxidoreductase activity"/>
    <property type="evidence" value="ECO:0007669"/>
    <property type="project" value="UniProtKB-KW"/>
</dbReference>
<dbReference type="RefSeq" id="WP_085275207.1">
    <property type="nucleotide sequence ID" value="NZ_FXAG01000003.1"/>
</dbReference>
<feature type="domain" description="2Fe-2S ferredoxin-type" evidence="5">
    <location>
        <begin position="264"/>
        <end position="365"/>
    </location>
</feature>
<evidence type="ECO:0000259" key="6">
    <source>
        <dbReference type="PROSITE" id="PS51384"/>
    </source>
</evidence>
<dbReference type="InterPro" id="IPR039261">
    <property type="entry name" value="FNR_nucleotide-bd"/>
</dbReference>
<evidence type="ECO:0000259" key="5">
    <source>
        <dbReference type="PROSITE" id="PS51085"/>
    </source>
</evidence>
<dbReference type="SUPFAM" id="SSF52343">
    <property type="entry name" value="Ferredoxin reductase-like, C-terminal NADP-linked domain"/>
    <property type="match status" value="1"/>
</dbReference>
<dbReference type="InterPro" id="IPR001433">
    <property type="entry name" value="OxRdtase_FAD/NAD-bd"/>
</dbReference>
<dbReference type="Pfam" id="PF00970">
    <property type="entry name" value="FAD_binding_6"/>
    <property type="match status" value="1"/>
</dbReference>
<dbReference type="InterPro" id="IPR050415">
    <property type="entry name" value="MRET"/>
</dbReference>
<keyword evidence="2" id="KW-0455">Luminescence</keyword>
<dbReference type="InterPro" id="IPR017927">
    <property type="entry name" value="FAD-bd_FR_type"/>
</dbReference>
<evidence type="ECO:0000256" key="4">
    <source>
        <dbReference type="ARBA" id="ARBA00038177"/>
    </source>
</evidence>
<dbReference type="PROSITE" id="PS51384">
    <property type="entry name" value="FAD_FR"/>
    <property type="match status" value="1"/>
</dbReference>
<proteinExistence type="inferred from homology"/>
<keyword evidence="8" id="KW-1185">Reference proteome</keyword>
<dbReference type="PANTHER" id="PTHR47354">
    <property type="entry name" value="NADH OXIDOREDUCTASE HCR"/>
    <property type="match status" value="1"/>
</dbReference>
<name>A0A1Y6BC29_9NEIS</name>
<accession>A0A1Y6BC29</accession>
<evidence type="ECO:0000313" key="7">
    <source>
        <dbReference type="EMBL" id="SMF03332.1"/>
    </source>
</evidence>
<dbReference type="PANTHER" id="PTHR47354:SF7">
    <property type="entry name" value="NAD(P)H-FLAVIN REDUCTASE"/>
    <property type="match status" value="1"/>
</dbReference>
<dbReference type="PROSITE" id="PS51085">
    <property type="entry name" value="2FE2S_FER_2"/>
    <property type="match status" value="1"/>
</dbReference>
<dbReference type="InterPro" id="IPR001709">
    <property type="entry name" value="Flavoprot_Pyr_Nucl_cyt_Rdtase"/>
</dbReference>
<gene>
    <name evidence="7" type="ORF">SAMN02745746_00873</name>
</gene>
<evidence type="ECO:0000313" key="8">
    <source>
        <dbReference type="Proteomes" id="UP000192920"/>
    </source>
</evidence>
<evidence type="ECO:0000256" key="1">
    <source>
        <dbReference type="ARBA" id="ARBA00023002"/>
    </source>
</evidence>
<dbReference type="InterPro" id="IPR036010">
    <property type="entry name" value="2Fe-2S_ferredoxin-like_sf"/>
</dbReference>
<comment type="similarity">
    <text evidence="4">Belongs to the Fre/LuxG FAD/NAD(P) flavoprotein oxidoreductase family.</text>
</comment>
<sequence length="366" mass="39700">MTSLKPPGQIAGQRTVAIHHIERLGSDAVMLQLGIPDGTALSYEAGQFIAIHLPCGATRCYSMAHRQQAGAPLEFHIRLQPQGVFSQWLVDALNDAKVLGRTLSISGPYGDCTWRPLQSSADMTILLGGGTGIAPLTALLEEGLAQETRGPITLYWGGRQPNDFYCAAYFEALARRHQNFRFVPVVDTQDTRWKGRRGFVQDGAADDFPNLTKANVYACGSPIMVSSARQKLITQCGLDPDRFYADAFEPSVSIRDDARSSPRLRVQLQLADGSERIVQVAAGTSLMSALRAEGLMQGICGGQKSCGSCRIETDAAWSAHLPPPDRIETRLLAALSDPRPADRLACQIHLTPALDGLRIAIPDRPL</sequence>
<dbReference type="Gene3D" id="3.10.20.30">
    <property type="match status" value="1"/>
</dbReference>
<protein>
    <submittedName>
        <fullName evidence="7">CDP-4-dehydro-6-deoxyglucose reductase</fullName>
    </submittedName>
</protein>
<feature type="domain" description="FAD-binding FR-type" evidence="6">
    <location>
        <begin position="11"/>
        <end position="115"/>
    </location>
</feature>
<dbReference type="GO" id="GO:0051536">
    <property type="term" value="F:iron-sulfur cluster binding"/>
    <property type="evidence" value="ECO:0007669"/>
    <property type="project" value="InterPro"/>
</dbReference>
<dbReference type="Pfam" id="PF00175">
    <property type="entry name" value="NAD_binding_1"/>
    <property type="match status" value="1"/>
</dbReference>
<organism evidence="7 8">
    <name type="scientific">Pseudogulbenkiania subflava DSM 22618</name>
    <dbReference type="NCBI Taxonomy" id="1123014"/>
    <lineage>
        <taxon>Bacteria</taxon>
        <taxon>Pseudomonadati</taxon>
        <taxon>Pseudomonadota</taxon>
        <taxon>Betaproteobacteria</taxon>
        <taxon>Neisseriales</taxon>
        <taxon>Chromobacteriaceae</taxon>
        <taxon>Pseudogulbenkiania</taxon>
    </lineage>
</organism>
<dbReference type="AlphaFoldDB" id="A0A1Y6BC29"/>
<reference evidence="8" key="1">
    <citation type="submission" date="2017-04" db="EMBL/GenBank/DDBJ databases">
        <authorList>
            <person name="Varghese N."/>
            <person name="Submissions S."/>
        </authorList>
    </citation>
    <scope>NUCLEOTIDE SEQUENCE [LARGE SCALE GENOMIC DNA]</scope>
    <source>
        <strain evidence="8">DSM 22618</strain>
    </source>
</reference>
<dbReference type="InterPro" id="IPR008333">
    <property type="entry name" value="Cbr1-like_FAD-bd_dom"/>
</dbReference>
<dbReference type="InterPro" id="IPR012675">
    <property type="entry name" value="Beta-grasp_dom_sf"/>
</dbReference>
<dbReference type="Pfam" id="PF00111">
    <property type="entry name" value="Fer2"/>
    <property type="match status" value="1"/>
</dbReference>
<dbReference type="GO" id="GO:0008218">
    <property type="term" value="P:bioluminescence"/>
    <property type="evidence" value="ECO:0007669"/>
    <property type="project" value="UniProtKB-KW"/>
</dbReference>
<comment type="cofactor">
    <cofactor evidence="3">
        <name>[2Fe-2S] cluster</name>
        <dbReference type="ChEBI" id="CHEBI:190135"/>
    </cofactor>
</comment>
<evidence type="ECO:0000256" key="2">
    <source>
        <dbReference type="ARBA" id="ARBA00023223"/>
    </source>
</evidence>
<dbReference type="CDD" id="cd00207">
    <property type="entry name" value="fer2"/>
    <property type="match status" value="1"/>
</dbReference>
<dbReference type="STRING" id="1123014.SAMN02745746_00873"/>
<dbReference type="InterPro" id="IPR017938">
    <property type="entry name" value="Riboflavin_synthase-like_b-brl"/>
</dbReference>
<dbReference type="Gene3D" id="2.40.30.10">
    <property type="entry name" value="Translation factors"/>
    <property type="match status" value="1"/>
</dbReference>
<dbReference type="EMBL" id="FXAG01000003">
    <property type="protein sequence ID" value="SMF03332.1"/>
    <property type="molecule type" value="Genomic_DNA"/>
</dbReference>
<dbReference type="InterPro" id="IPR001041">
    <property type="entry name" value="2Fe-2S_ferredoxin-type"/>
</dbReference>
<dbReference type="PRINTS" id="PR00410">
    <property type="entry name" value="PHEHYDRXLASE"/>
</dbReference>
<dbReference type="PRINTS" id="PR00371">
    <property type="entry name" value="FPNCR"/>
</dbReference>
<keyword evidence="1" id="KW-0560">Oxidoreductase</keyword>
<evidence type="ECO:0000256" key="3">
    <source>
        <dbReference type="ARBA" id="ARBA00034078"/>
    </source>
</evidence>
<dbReference type="Gene3D" id="3.40.50.80">
    <property type="entry name" value="Nucleotide-binding domain of ferredoxin-NADP reductase (FNR) module"/>
    <property type="match status" value="1"/>
</dbReference>
<dbReference type="Proteomes" id="UP000192920">
    <property type="component" value="Unassembled WGS sequence"/>
</dbReference>
<dbReference type="SUPFAM" id="SSF63380">
    <property type="entry name" value="Riboflavin synthase domain-like"/>
    <property type="match status" value="1"/>
</dbReference>
<dbReference type="SUPFAM" id="SSF54292">
    <property type="entry name" value="2Fe-2S ferredoxin-like"/>
    <property type="match status" value="1"/>
</dbReference>